<dbReference type="SUPFAM" id="SSF53474">
    <property type="entry name" value="alpha/beta-Hydrolases"/>
    <property type="match status" value="1"/>
</dbReference>
<feature type="compositionally biased region" description="Basic and acidic residues" evidence="1">
    <location>
        <begin position="8"/>
        <end position="17"/>
    </location>
</feature>
<sequence>MDLTLQRDFSRTLKDPESLVDNSGGVHDEAPASSSHESSLSQENIERISDGLYKFYEPGEASSANLDIFFFHALECESSHVQDAHIASWRSSSRSEEIWPQKWLPQDFPTSRIISISYECCTSQTDEGGTMDMYRITENLLQEITWARREHGYDRPMILVGHGFGGIVMKQLCVHAHNRKENLVGGRDVRMLLDSIRGFFFYATPHLGVEGLKPPGQQDGPLLRWMYALNEELVRLHEEFCKLEQLERYRWVIFSAAGQDCNLRRPGLRLPEGSSRYGDHYITLSSSHFAVCRLPNKISNGYLHLQSLILTVLSRVQSEGKPYLTLPMVMVGFDDLITEVLGEHLRIHTFLGVCGMGGVGKTTLAKLIFNNACVKFEFTCFVEKIKELTGPKAKMKRRIWEQMCHRGVPVQKADRGYANEWYRVKGRSLLVIFDDVDDGDSDKHTELLREIATDNGCRESRFILTSRNSQPLRQVYGDDIHIICLDNLGTGDAKKLLTAYAFPGEQVPPESFRKIVQEVAEGCEGLPLTLEILGKYLRSQPLKLWGEIPSALRRCTKGIADLEQRLWARLKFSYDRLPGEEVKNIFLDIASFFILKDLVDEQNPFADDAIMAWSSIYGSGHNHLQTLVDRSLVTVRHYEDKVFGVTRTEFNMHEHLRRLGQKIARDEGRSLDLSRIRPSTKPTWEDQNLHGYDAAVVAQGGKELLGTIVALCVEVRSNSCSFCTLHELLPKLAAIQFMDLRVYSTDRCEQCRNRQFPLPSTLVLFRLVGLDLWGYPLTVEAGRNSASDVSGALSLSTCASLVKLELQGCKNLGELSSLQQLRVLMIRGGGAGNWATSLGDLRSLERLELFGIGINQPLELPVSFERLTALQYLKIESCQVIPVSSTNWTNLRFLEMDRRTFRPWTS</sequence>
<dbReference type="Gene3D" id="3.40.50.300">
    <property type="entry name" value="P-loop containing nucleotide triphosphate hydrolases"/>
    <property type="match status" value="1"/>
</dbReference>
<evidence type="ECO:0000313" key="5">
    <source>
        <dbReference type="Proteomes" id="UP001633002"/>
    </source>
</evidence>
<evidence type="ECO:0008006" key="6">
    <source>
        <dbReference type="Google" id="ProtNLM"/>
    </source>
</evidence>
<keyword evidence="5" id="KW-1185">Reference proteome</keyword>
<feature type="domain" description="NB-ARC" evidence="2">
    <location>
        <begin position="343"/>
        <end position="504"/>
    </location>
</feature>
<evidence type="ECO:0000259" key="2">
    <source>
        <dbReference type="Pfam" id="PF00931"/>
    </source>
</evidence>
<dbReference type="Gene3D" id="1.10.8.430">
    <property type="entry name" value="Helical domain of apoptotic protease-activating factors"/>
    <property type="match status" value="1"/>
</dbReference>
<name>A0ABD3I4N9_9MARC</name>
<dbReference type="InterPro" id="IPR032675">
    <property type="entry name" value="LRR_dom_sf"/>
</dbReference>
<evidence type="ECO:0000256" key="1">
    <source>
        <dbReference type="SAM" id="MobiDB-lite"/>
    </source>
</evidence>
<comment type="caution">
    <text evidence="4">The sequence shown here is derived from an EMBL/GenBank/DDBJ whole genome shotgun (WGS) entry which is preliminary data.</text>
</comment>
<protein>
    <recommendedName>
        <fullName evidence="6">NB-ARC domain-containing protein</fullName>
    </recommendedName>
</protein>
<dbReference type="PANTHER" id="PTHR11017:SF385">
    <property type="entry name" value="DISEASE RESISTANCE PROTEIN (TIR-NBS-LRR CLASS)-RELATED"/>
    <property type="match status" value="1"/>
</dbReference>
<feature type="domain" description="DUF676" evidence="3">
    <location>
        <begin position="104"/>
        <end position="214"/>
    </location>
</feature>
<evidence type="ECO:0000313" key="4">
    <source>
        <dbReference type="EMBL" id="KAL3698673.1"/>
    </source>
</evidence>
<dbReference type="EMBL" id="JBJQOH010000002">
    <property type="protein sequence ID" value="KAL3698673.1"/>
    <property type="molecule type" value="Genomic_DNA"/>
</dbReference>
<organism evidence="4 5">
    <name type="scientific">Riccia sorocarpa</name>
    <dbReference type="NCBI Taxonomy" id="122646"/>
    <lineage>
        <taxon>Eukaryota</taxon>
        <taxon>Viridiplantae</taxon>
        <taxon>Streptophyta</taxon>
        <taxon>Embryophyta</taxon>
        <taxon>Marchantiophyta</taxon>
        <taxon>Marchantiopsida</taxon>
        <taxon>Marchantiidae</taxon>
        <taxon>Marchantiales</taxon>
        <taxon>Ricciaceae</taxon>
        <taxon>Riccia</taxon>
    </lineage>
</organism>
<dbReference type="Pfam" id="PF00931">
    <property type="entry name" value="NB-ARC"/>
    <property type="match status" value="1"/>
</dbReference>
<dbReference type="InterPro" id="IPR044974">
    <property type="entry name" value="Disease_R_plants"/>
</dbReference>
<dbReference type="InterPro" id="IPR027417">
    <property type="entry name" value="P-loop_NTPase"/>
</dbReference>
<dbReference type="Proteomes" id="UP001633002">
    <property type="component" value="Unassembled WGS sequence"/>
</dbReference>
<dbReference type="InterPro" id="IPR007751">
    <property type="entry name" value="DUF676_lipase-like"/>
</dbReference>
<dbReference type="InterPro" id="IPR002182">
    <property type="entry name" value="NB-ARC"/>
</dbReference>
<reference evidence="4 5" key="1">
    <citation type="submission" date="2024-09" db="EMBL/GenBank/DDBJ databases">
        <title>Chromosome-scale assembly of Riccia sorocarpa.</title>
        <authorList>
            <person name="Paukszto L."/>
        </authorList>
    </citation>
    <scope>NUCLEOTIDE SEQUENCE [LARGE SCALE GENOMIC DNA]</scope>
    <source>
        <strain evidence="4">LP-2024</strain>
        <tissue evidence="4">Aerial parts of the thallus</tissue>
    </source>
</reference>
<dbReference type="InterPro" id="IPR042197">
    <property type="entry name" value="Apaf_helical"/>
</dbReference>
<dbReference type="Gene3D" id="3.80.10.10">
    <property type="entry name" value="Ribonuclease Inhibitor"/>
    <property type="match status" value="1"/>
</dbReference>
<dbReference type="PRINTS" id="PR00364">
    <property type="entry name" value="DISEASERSIST"/>
</dbReference>
<dbReference type="SUPFAM" id="SSF52540">
    <property type="entry name" value="P-loop containing nucleoside triphosphate hydrolases"/>
    <property type="match status" value="1"/>
</dbReference>
<dbReference type="SUPFAM" id="SSF52047">
    <property type="entry name" value="RNI-like"/>
    <property type="match status" value="1"/>
</dbReference>
<dbReference type="Pfam" id="PF05057">
    <property type="entry name" value="DUF676"/>
    <property type="match status" value="1"/>
</dbReference>
<gene>
    <name evidence="4" type="ORF">R1sor_012749</name>
</gene>
<dbReference type="PANTHER" id="PTHR11017">
    <property type="entry name" value="LEUCINE-RICH REPEAT-CONTAINING PROTEIN"/>
    <property type="match status" value="1"/>
</dbReference>
<dbReference type="AlphaFoldDB" id="A0ABD3I4N9"/>
<feature type="region of interest" description="Disordered" evidence="1">
    <location>
        <begin position="1"/>
        <end position="42"/>
    </location>
</feature>
<proteinExistence type="predicted"/>
<evidence type="ECO:0000259" key="3">
    <source>
        <dbReference type="Pfam" id="PF05057"/>
    </source>
</evidence>
<accession>A0ABD3I4N9</accession>
<dbReference type="InterPro" id="IPR029058">
    <property type="entry name" value="AB_hydrolase_fold"/>
</dbReference>